<keyword evidence="5 6" id="KW-1015">Disulfide bond</keyword>
<accession>A0A8E2AN58</accession>
<organism evidence="7 8">
    <name type="scientific">Obba rivulosa</name>
    <dbReference type="NCBI Taxonomy" id="1052685"/>
    <lineage>
        <taxon>Eukaryota</taxon>
        <taxon>Fungi</taxon>
        <taxon>Dikarya</taxon>
        <taxon>Basidiomycota</taxon>
        <taxon>Agaricomycotina</taxon>
        <taxon>Agaricomycetes</taxon>
        <taxon>Polyporales</taxon>
        <taxon>Gelatoporiaceae</taxon>
        <taxon>Obba</taxon>
    </lineage>
</organism>
<evidence type="ECO:0000256" key="1">
    <source>
        <dbReference type="ARBA" id="ARBA00004191"/>
    </source>
</evidence>
<dbReference type="Proteomes" id="UP000250043">
    <property type="component" value="Unassembled WGS sequence"/>
</dbReference>
<evidence type="ECO:0000256" key="3">
    <source>
        <dbReference type="ARBA" id="ARBA00022512"/>
    </source>
</evidence>
<keyword evidence="8" id="KW-1185">Reference proteome</keyword>
<comment type="similarity">
    <text evidence="2 6">Belongs to the fungal hydrophobin family.</text>
</comment>
<dbReference type="GO" id="GO:0009277">
    <property type="term" value="C:fungal-type cell wall"/>
    <property type="evidence" value="ECO:0007669"/>
    <property type="project" value="InterPro"/>
</dbReference>
<dbReference type="Pfam" id="PF01185">
    <property type="entry name" value="Hydrophobin"/>
    <property type="match status" value="1"/>
</dbReference>
<comment type="subcellular location">
    <subcellularLocation>
        <location evidence="1 6">Secreted</location>
        <location evidence="1 6">Cell wall</location>
    </subcellularLocation>
</comment>
<dbReference type="OrthoDB" id="10576755at2759"/>
<evidence type="ECO:0000313" key="7">
    <source>
        <dbReference type="EMBL" id="OCH87751.1"/>
    </source>
</evidence>
<evidence type="ECO:0000256" key="6">
    <source>
        <dbReference type="RuleBase" id="RU365009"/>
    </source>
</evidence>
<keyword evidence="3 6" id="KW-0134">Cell wall</keyword>
<sequence>MRSAILTTVAIATLAVASLLPPPSSCSSGTVTCCQQTGTAGSSLISAILQVLDIVVADLDTVIGVDCSGISILGSGACSSNTMAVFLESDAFPSFFKEVLLRCIGHRMSQIVLKEWQQ</sequence>
<evidence type="ECO:0000313" key="8">
    <source>
        <dbReference type="Proteomes" id="UP000250043"/>
    </source>
</evidence>
<reference evidence="7 8" key="1">
    <citation type="submission" date="2016-07" db="EMBL/GenBank/DDBJ databases">
        <title>Draft genome of the white-rot fungus Obba rivulosa 3A-2.</title>
        <authorList>
            <consortium name="DOE Joint Genome Institute"/>
            <person name="Miettinen O."/>
            <person name="Riley R."/>
            <person name="Acob R."/>
            <person name="Barry K."/>
            <person name="Cullen D."/>
            <person name="De Vries R."/>
            <person name="Hainaut M."/>
            <person name="Hatakka A."/>
            <person name="Henrissat B."/>
            <person name="Hilden K."/>
            <person name="Kuo R."/>
            <person name="Labutti K."/>
            <person name="Lipzen A."/>
            <person name="Makela M.R."/>
            <person name="Sandor L."/>
            <person name="Spatafora J.W."/>
            <person name="Grigoriev I.V."/>
            <person name="Hibbett D.S."/>
        </authorList>
    </citation>
    <scope>NUCLEOTIDE SEQUENCE [LARGE SCALE GENOMIC DNA]</scope>
    <source>
        <strain evidence="7 8">3A-2</strain>
    </source>
</reference>
<dbReference type="AlphaFoldDB" id="A0A8E2AN58"/>
<gene>
    <name evidence="7" type="ORF">OBBRIDRAFT_837128</name>
</gene>
<keyword evidence="4 6" id="KW-0964">Secreted</keyword>
<proteinExistence type="inferred from homology"/>
<dbReference type="CDD" id="cd23507">
    <property type="entry name" value="hydrophobin_I"/>
    <property type="match status" value="1"/>
</dbReference>
<feature type="signal peptide" evidence="6">
    <location>
        <begin position="1"/>
        <end position="26"/>
    </location>
</feature>
<name>A0A8E2AN58_9APHY</name>
<keyword evidence="6" id="KW-0732">Signal</keyword>
<evidence type="ECO:0000256" key="5">
    <source>
        <dbReference type="ARBA" id="ARBA00023157"/>
    </source>
</evidence>
<dbReference type="GO" id="GO:0005199">
    <property type="term" value="F:structural constituent of cell wall"/>
    <property type="evidence" value="ECO:0007669"/>
    <property type="project" value="InterPro"/>
</dbReference>
<evidence type="ECO:0000256" key="4">
    <source>
        <dbReference type="ARBA" id="ARBA00022525"/>
    </source>
</evidence>
<protein>
    <recommendedName>
        <fullName evidence="6">Hydrophobin</fullName>
    </recommendedName>
</protein>
<dbReference type="EMBL" id="KV722474">
    <property type="protein sequence ID" value="OCH87751.1"/>
    <property type="molecule type" value="Genomic_DNA"/>
</dbReference>
<evidence type="ECO:0000256" key="2">
    <source>
        <dbReference type="ARBA" id="ARBA00010446"/>
    </source>
</evidence>
<feature type="chain" id="PRO_5034922783" description="Hydrophobin" evidence="6">
    <location>
        <begin position="27"/>
        <end position="118"/>
    </location>
</feature>
<dbReference type="InterPro" id="IPR001338">
    <property type="entry name" value="Class_I_Hydrophobin"/>
</dbReference>